<accession>A0ABW5XW05</accession>
<evidence type="ECO:0000313" key="1">
    <source>
        <dbReference type="EMBL" id="MFD2867168.1"/>
    </source>
</evidence>
<evidence type="ECO:0008006" key="3">
    <source>
        <dbReference type="Google" id="ProtNLM"/>
    </source>
</evidence>
<gene>
    <name evidence="1" type="ORF">ACFSY7_01375</name>
</gene>
<sequence length="240" mass="27431">MLAEIHGKISRQGRNLSDRLEDNLTGNVFGALRYLPFSKGLGHILKQTLKSNAALLENLEDDWAPYIRFWPYHAEGEIDILIHFPACIIGIEVKLFSGLSSVDESTDAEISCNQLSREARILHSLAPEKEKLLIFLAPDSLCKNVDAPILSTVAFEKISWEDFLQATQTIQAENPYMTTLLTDITQLLIRKGFERFKTMKIATPIVHASDYFSFKNPSVHFRIQTTPIEKEYFYDFNKYL</sequence>
<proteinExistence type="predicted"/>
<name>A0ABW5XW05_9BACL</name>
<reference evidence="2" key="1">
    <citation type="journal article" date="2019" name="Int. J. Syst. Evol. Microbiol.">
        <title>The Global Catalogue of Microorganisms (GCM) 10K type strain sequencing project: providing services to taxonomists for standard genome sequencing and annotation.</title>
        <authorList>
            <consortium name="The Broad Institute Genomics Platform"/>
            <consortium name="The Broad Institute Genome Sequencing Center for Infectious Disease"/>
            <person name="Wu L."/>
            <person name="Ma J."/>
        </authorList>
    </citation>
    <scope>NUCLEOTIDE SEQUENCE [LARGE SCALE GENOMIC DNA]</scope>
    <source>
        <strain evidence="2">KCTC 33522</strain>
    </source>
</reference>
<comment type="caution">
    <text evidence="1">The sequence shown here is derived from an EMBL/GenBank/DDBJ whole genome shotgun (WGS) entry which is preliminary data.</text>
</comment>
<dbReference type="RefSeq" id="WP_380146542.1">
    <property type="nucleotide sequence ID" value="NZ_JBHUOR010000008.1"/>
</dbReference>
<keyword evidence="2" id="KW-1185">Reference proteome</keyword>
<organism evidence="1 2">
    <name type="scientific">Kurthia populi</name>
    <dbReference type="NCBI Taxonomy" id="1562132"/>
    <lineage>
        <taxon>Bacteria</taxon>
        <taxon>Bacillati</taxon>
        <taxon>Bacillota</taxon>
        <taxon>Bacilli</taxon>
        <taxon>Bacillales</taxon>
        <taxon>Caryophanaceae</taxon>
        <taxon>Kurthia</taxon>
    </lineage>
</organism>
<dbReference type="EMBL" id="JBHUOR010000008">
    <property type="protein sequence ID" value="MFD2867168.1"/>
    <property type="molecule type" value="Genomic_DNA"/>
</dbReference>
<protein>
    <recommendedName>
        <fullName evidence="3">NERD domain-containing protein</fullName>
    </recommendedName>
</protein>
<dbReference type="Proteomes" id="UP001597568">
    <property type="component" value="Unassembled WGS sequence"/>
</dbReference>
<evidence type="ECO:0000313" key="2">
    <source>
        <dbReference type="Proteomes" id="UP001597568"/>
    </source>
</evidence>